<protein>
    <submittedName>
        <fullName evidence="2">Uncharacterized protein</fullName>
    </submittedName>
</protein>
<evidence type="ECO:0000256" key="1">
    <source>
        <dbReference type="SAM" id="MobiDB-lite"/>
    </source>
</evidence>
<evidence type="ECO:0000313" key="3">
    <source>
        <dbReference type="Proteomes" id="UP000239156"/>
    </source>
</evidence>
<name>A0A2S4VTC6_9BASI</name>
<organism evidence="2 3">
    <name type="scientific">Puccinia striiformis</name>
    <dbReference type="NCBI Taxonomy" id="27350"/>
    <lineage>
        <taxon>Eukaryota</taxon>
        <taxon>Fungi</taxon>
        <taxon>Dikarya</taxon>
        <taxon>Basidiomycota</taxon>
        <taxon>Pucciniomycotina</taxon>
        <taxon>Pucciniomycetes</taxon>
        <taxon>Pucciniales</taxon>
        <taxon>Pucciniaceae</taxon>
        <taxon>Puccinia</taxon>
    </lineage>
</organism>
<evidence type="ECO:0000313" key="2">
    <source>
        <dbReference type="EMBL" id="POW12792.1"/>
    </source>
</evidence>
<keyword evidence="3" id="KW-1185">Reference proteome</keyword>
<dbReference type="EMBL" id="PKSL01000029">
    <property type="protein sequence ID" value="POW12792.1"/>
    <property type="molecule type" value="Genomic_DNA"/>
</dbReference>
<feature type="region of interest" description="Disordered" evidence="1">
    <location>
        <begin position="208"/>
        <end position="250"/>
    </location>
</feature>
<feature type="compositionally biased region" description="Basic and acidic residues" evidence="1">
    <location>
        <begin position="208"/>
        <end position="224"/>
    </location>
</feature>
<reference evidence="2" key="1">
    <citation type="submission" date="2017-12" db="EMBL/GenBank/DDBJ databases">
        <title>Gene loss provides genomic basis for host adaptation in cereal stripe rust fungi.</title>
        <authorList>
            <person name="Xia C."/>
        </authorList>
    </citation>
    <scope>NUCLEOTIDE SEQUENCE [LARGE SCALE GENOMIC DNA]</scope>
    <source>
        <strain evidence="2">93-210</strain>
    </source>
</reference>
<proteinExistence type="predicted"/>
<accession>A0A2S4VTC6</accession>
<gene>
    <name evidence="2" type="ORF">PSTT_04346</name>
</gene>
<dbReference type="VEuPathDB" id="FungiDB:PSTT_04346"/>
<dbReference type="VEuPathDB" id="FungiDB:PSHT_08248"/>
<dbReference type="AlphaFoldDB" id="A0A2S4VTC6"/>
<comment type="caution">
    <text evidence="2">The sequence shown here is derived from an EMBL/GenBank/DDBJ whole genome shotgun (WGS) entry which is preliminary data.</text>
</comment>
<sequence length="250" mass="27778">MFSMDSPPPLPPIQYTLGRDDQIRNRKLLAPQPAVMEMIPDAVDRHGNKVRKPSEEQSVLIENFFKEQQAKKQFGGQIWRLTKDKFRRLIKPKDTLRYLCGRNEVLDEDGYLIYSTGFCNHDKQFLSGICCSSDNVAERGVCISSAVLGALSGFTALLGSAEAAKCFCNKCSDALDWMDEKVFKAEKSIPMSRSNAVLPVHESGSVVKERLPETSAPSEERMEMDIPSAAESTGTAPRGHGKGPFKFTQL</sequence>
<dbReference type="Proteomes" id="UP000239156">
    <property type="component" value="Unassembled WGS sequence"/>
</dbReference>